<dbReference type="NCBIfam" id="TIGR01525">
    <property type="entry name" value="ATPase-IB_hvy"/>
    <property type="match status" value="1"/>
</dbReference>
<dbReference type="EMBL" id="ALIF01000001">
    <property type="protein sequence ID" value="EJO17178.1"/>
    <property type="molecule type" value="Genomic_DNA"/>
</dbReference>
<dbReference type="InterPro" id="IPR023298">
    <property type="entry name" value="ATPase_P-typ_TM_dom_sf"/>
</dbReference>
<evidence type="ECO:0000256" key="13">
    <source>
        <dbReference type="ARBA" id="ARBA00023136"/>
    </source>
</evidence>
<keyword evidence="11 15" id="KW-1133">Transmembrane helix</keyword>
<evidence type="ECO:0000313" key="19">
    <source>
        <dbReference type="Proteomes" id="UP000006983"/>
    </source>
</evidence>
<dbReference type="InterPro" id="IPR001757">
    <property type="entry name" value="P_typ_ATPase"/>
</dbReference>
<keyword evidence="8" id="KW-0187">Copper transport</keyword>
<comment type="subcellular location">
    <subcellularLocation>
        <location evidence="1">Cell membrane</location>
        <topology evidence="1">Multi-pass membrane protein</topology>
    </subcellularLocation>
</comment>
<keyword evidence="18" id="KW-0378">Hydrolase</keyword>
<feature type="transmembrane region" description="Helical" evidence="15">
    <location>
        <begin position="398"/>
        <end position="421"/>
    </location>
</feature>
<evidence type="ECO:0000256" key="2">
    <source>
        <dbReference type="ARBA" id="ARBA00006024"/>
    </source>
</evidence>
<dbReference type="GO" id="GO:0005507">
    <property type="term" value="F:copper ion binding"/>
    <property type="evidence" value="ECO:0007669"/>
    <property type="project" value="TreeGrafter"/>
</dbReference>
<dbReference type="SFLD" id="SFLDG00002">
    <property type="entry name" value="C1.7:_P-type_atpase_like"/>
    <property type="match status" value="1"/>
</dbReference>
<keyword evidence="5 15" id="KW-0812">Transmembrane</keyword>
<dbReference type="Gene3D" id="3.40.1110.10">
    <property type="entry name" value="Calcium-transporting ATPase, cytoplasmic domain N"/>
    <property type="match status" value="1"/>
</dbReference>
<dbReference type="NCBIfam" id="TIGR01494">
    <property type="entry name" value="ATPase_P-type"/>
    <property type="match status" value="1"/>
</dbReference>
<evidence type="ECO:0000256" key="8">
    <source>
        <dbReference type="ARBA" id="ARBA00022796"/>
    </source>
</evidence>
<evidence type="ECO:0000256" key="7">
    <source>
        <dbReference type="ARBA" id="ARBA00022741"/>
    </source>
</evidence>
<evidence type="ECO:0000313" key="18">
    <source>
        <dbReference type="EMBL" id="EJO17178.1"/>
    </source>
</evidence>
<dbReference type="Gene3D" id="2.70.150.10">
    <property type="entry name" value="Calcium-transporting ATPase, cytoplasmic transduction domain A"/>
    <property type="match status" value="1"/>
</dbReference>
<keyword evidence="9 15" id="KW-0067">ATP-binding</keyword>
<evidence type="ECO:0000256" key="1">
    <source>
        <dbReference type="ARBA" id="ARBA00004651"/>
    </source>
</evidence>
<evidence type="ECO:0000256" key="15">
    <source>
        <dbReference type="RuleBase" id="RU362081"/>
    </source>
</evidence>
<dbReference type="Pfam" id="PF13473">
    <property type="entry name" value="Cupredoxin_1"/>
    <property type="match status" value="1"/>
</dbReference>
<name>J7TYM1_STRSL</name>
<proteinExistence type="inferred from homology"/>
<dbReference type="SUPFAM" id="SSF81653">
    <property type="entry name" value="Calcium ATPase, transduction domain A"/>
    <property type="match status" value="1"/>
</dbReference>
<dbReference type="PROSITE" id="PS01229">
    <property type="entry name" value="COF_2"/>
    <property type="match status" value="1"/>
</dbReference>
<keyword evidence="19" id="KW-1185">Reference proteome</keyword>
<keyword evidence="13 15" id="KW-0472">Membrane</keyword>
<dbReference type="CDD" id="cd02094">
    <property type="entry name" value="P-type_ATPase_Cu-like"/>
    <property type="match status" value="1"/>
</dbReference>
<feature type="transmembrane region" description="Helical" evidence="15">
    <location>
        <begin position="216"/>
        <end position="233"/>
    </location>
</feature>
<dbReference type="InterPro" id="IPR028096">
    <property type="entry name" value="EfeO_Cupredoxin"/>
</dbReference>
<accession>J7TYM1</accession>
<keyword evidence="7 15" id="KW-0547">Nucleotide-binding</keyword>
<feature type="transmembrane region" description="Helical" evidence="15">
    <location>
        <begin position="733"/>
        <end position="755"/>
    </location>
</feature>
<dbReference type="Pfam" id="PF00122">
    <property type="entry name" value="E1-E2_ATPase"/>
    <property type="match status" value="1"/>
</dbReference>
<evidence type="ECO:0000256" key="6">
    <source>
        <dbReference type="ARBA" id="ARBA00022723"/>
    </source>
</evidence>
<feature type="domain" description="P-type ATPase A" evidence="16">
    <location>
        <begin position="251"/>
        <end position="350"/>
    </location>
</feature>
<dbReference type="InterPro" id="IPR008250">
    <property type="entry name" value="ATPase_P-typ_transduc_dom_A_sf"/>
</dbReference>
<keyword evidence="4 15" id="KW-1003">Cell membrane</keyword>
<evidence type="ECO:0000256" key="10">
    <source>
        <dbReference type="ARBA" id="ARBA00022967"/>
    </source>
</evidence>
<comment type="similarity">
    <text evidence="2 15">Belongs to the cation transport ATPase (P-type) (TC 3.A.3) family. Type IB subfamily.</text>
</comment>
<evidence type="ECO:0000259" key="17">
    <source>
        <dbReference type="Pfam" id="PF13473"/>
    </source>
</evidence>
<dbReference type="SFLD" id="SFLDS00003">
    <property type="entry name" value="Haloacid_Dehalogenase"/>
    <property type="match status" value="1"/>
</dbReference>
<dbReference type="SUPFAM" id="SSF56784">
    <property type="entry name" value="HAD-like"/>
    <property type="match status" value="1"/>
</dbReference>
<evidence type="ECO:0000256" key="11">
    <source>
        <dbReference type="ARBA" id="ARBA00022989"/>
    </source>
</evidence>
<dbReference type="InterPro" id="IPR023214">
    <property type="entry name" value="HAD_sf"/>
</dbReference>
<evidence type="ECO:0000256" key="12">
    <source>
        <dbReference type="ARBA" id="ARBA00023008"/>
    </source>
</evidence>
<organism evidence="18 19">
    <name type="scientific">Streptococcus salivarius K12</name>
    <dbReference type="NCBI Taxonomy" id="1200793"/>
    <lineage>
        <taxon>Bacteria</taxon>
        <taxon>Bacillati</taxon>
        <taxon>Bacillota</taxon>
        <taxon>Bacilli</taxon>
        <taxon>Lactobacillales</taxon>
        <taxon>Streptococcaceae</taxon>
        <taxon>Streptococcus</taxon>
    </lineage>
</organism>
<feature type="transmembrane region" description="Helical" evidence="15">
    <location>
        <begin position="700"/>
        <end position="727"/>
    </location>
</feature>
<dbReference type="GO" id="GO:0055070">
    <property type="term" value="P:copper ion homeostasis"/>
    <property type="evidence" value="ECO:0007669"/>
    <property type="project" value="TreeGrafter"/>
</dbReference>
<keyword evidence="8" id="KW-0813">Transport</keyword>
<dbReference type="AlphaFoldDB" id="J7TYM1"/>
<dbReference type="Gene3D" id="2.60.40.420">
    <property type="entry name" value="Cupredoxins - blue copper proteins"/>
    <property type="match status" value="1"/>
</dbReference>
<dbReference type="InterPro" id="IPR059000">
    <property type="entry name" value="ATPase_P-type_domA"/>
</dbReference>
<dbReference type="Pfam" id="PF00702">
    <property type="entry name" value="Hydrolase"/>
    <property type="match status" value="1"/>
</dbReference>
<dbReference type="GO" id="GO:0140581">
    <property type="term" value="F:P-type monovalent copper transporter activity"/>
    <property type="evidence" value="ECO:0007669"/>
    <property type="project" value="UniProtKB-EC"/>
</dbReference>
<dbReference type="InterPro" id="IPR044492">
    <property type="entry name" value="P_typ_ATPase_HD_dom"/>
</dbReference>
<evidence type="ECO:0000256" key="5">
    <source>
        <dbReference type="ARBA" id="ARBA00022692"/>
    </source>
</evidence>
<feature type="domain" description="EfeO-type cupredoxin-like" evidence="17">
    <location>
        <begin position="25"/>
        <end position="115"/>
    </location>
</feature>
<protein>
    <recommendedName>
        <fullName evidence="3">P-type Cu(+) transporter</fullName>
        <ecNumber evidence="3">7.2.2.8</ecNumber>
    </recommendedName>
</protein>
<comment type="catalytic activity">
    <reaction evidence="14">
        <text>Cu(+)(in) + ATP + H2O = Cu(+)(out) + ADP + phosphate + H(+)</text>
        <dbReference type="Rhea" id="RHEA:25792"/>
        <dbReference type="ChEBI" id="CHEBI:15377"/>
        <dbReference type="ChEBI" id="CHEBI:15378"/>
        <dbReference type="ChEBI" id="CHEBI:30616"/>
        <dbReference type="ChEBI" id="CHEBI:43474"/>
        <dbReference type="ChEBI" id="CHEBI:49552"/>
        <dbReference type="ChEBI" id="CHEBI:456216"/>
        <dbReference type="EC" id="7.2.2.8"/>
    </reaction>
</comment>
<dbReference type="InterPro" id="IPR036412">
    <property type="entry name" value="HAD-like_sf"/>
</dbReference>
<feature type="transmembrane region" description="Helical" evidence="15">
    <location>
        <begin position="192"/>
        <end position="210"/>
    </location>
</feature>
<dbReference type="InterPro" id="IPR018303">
    <property type="entry name" value="ATPase_P-typ_P_site"/>
</dbReference>
<dbReference type="NCBIfam" id="TIGR01511">
    <property type="entry name" value="ATPase-IB1_Cu"/>
    <property type="match status" value="1"/>
</dbReference>
<dbReference type="InterPro" id="IPR027256">
    <property type="entry name" value="P-typ_ATPase_IB"/>
</dbReference>
<feature type="transmembrane region" description="Helical" evidence="15">
    <location>
        <begin position="158"/>
        <end position="180"/>
    </location>
</feature>
<evidence type="ECO:0000256" key="9">
    <source>
        <dbReference type="ARBA" id="ARBA00022840"/>
    </source>
</evidence>
<dbReference type="PANTHER" id="PTHR43520:SF8">
    <property type="entry name" value="P-TYPE CU(+) TRANSPORTER"/>
    <property type="match status" value="1"/>
</dbReference>
<dbReference type="PROSITE" id="PS00154">
    <property type="entry name" value="ATPASE_E1_E2"/>
    <property type="match status" value="1"/>
</dbReference>
<dbReference type="Proteomes" id="UP000006983">
    <property type="component" value="Unassembled WGS sequence"/>
</dbReference>
<keyword evidence="6 15" id="KW-0479">Metal-binding</keyword>
<feature type="transmembrane region" description="Helical" evidence="15">
    <location>
        <begin position="129"/>
        <end position="152"/>
    </location>
</feature>
<gene>
    <name evidence="18" type="ORF">RSSL_01101</name>
</gene>
<reference evidence="18 19" key="1">
    <citation type="journal article" date="2012" name="J. Bacteriol.">
        <title>Genome Sequence of the Lantibiotic Bacteriocin Producer Streptococcus salivarius Strain K12.</title>
        <authorList>
            <person name="Barretto C."/>
            <person name="Alvarez-Martin P."/>
            <person name="Foata F."/>
            <person name="Renault P."/>
            <person name="Berger B."/>
        </authorList>
    </citation>
    <scope>NUCLEOTIDE SEQUENCE [LARGE SCALE GENOMIC DNA]</scope>
    <source>
        <strain evidence="18 19">K12</strain>
    </source>
</reference>
<dbReference type="GO" id="GO:0005886">
    <property type="term" value="C:plasma membrane"/>
    <property type="evidence" value="ECO:0007669"/>
    <property type="project" value="UniProtKB-SubCell"/>
</dbReference>
<evidence type="ECO:0000256" key="14">
    <source>
        <dbReference type="ARBA" id="ARBA00049289"/>
    </source>
</evidence>
<dbReference type="InterPro" id="IPR023299">
    <property type="entry name" value="ATPase_P-typ_cyto_dom_N"/>
</dbReference>
<dbReference type="GO" id="GO:0016887">
    <property type="term" value="F:ATP hydrolysis activity"/>
    <property type="evidence" value="ECO:0007669"/>
    <property type="project" value="InterPro"/>
</dbReference>
<dbReference type="PANTHER" id="PTHR43520">
    <property type="entry name" value="ATP7, ISOFORM B"/>
    <property type="match status" value="1"/>
</dbReference>
<dbReference type="GO" id="GO:0043682">
    <property type="term" value="F:P-type divalent copper transporter activity"/>
    <property type="evidence" value="ECO:0007669"/>
    <property type="project" value="TreeGrafter"/>
</dbReference>
<dbReference type="PRINTS" id="PR00119">
    <property type="entry name" value="CATATPASE"/>
</dbReference>
<dbReference type="SUPFAM" id="SSF81665">
    <property type="entry name" value="Calcium ATPase, transmembrane domain M"/>
    <property type="match status" value="1"/>
</dbReference>
<keyword evidence="8" id="KW-0406">Ion transport</keyword>
<comment type="caution">
    <text evidence="18">The sequence shown here is derived from an EMBL/GenBank/DDBJ whole genome shotgun (WGS) entry which is preliminary data.</text>
</comment>
<evidence type="ECO:0000259" key="16">
    <source>
        <dbReference type="Pfam" id="PF00122"/>
    </source>
</evidence>
<evidence type="ECO:0000256" key="4">
    <source>
        <dbReference type="ARBA" id="ARBA00022475"/>
    </source>
</evidence>
<sequence length="758" mass="81673">MWNEHDAWSNDCGIKELGMVEKQKAVVENGVQKIRITAEKGYSPKEFQLQKGIPAEITFHRVNPSGCYKEILFEDQGILEPLEVGVDKVISFTPTETGDFEFSCGMKMQKGSYTVVEKRRRVLSLRGRFWITSIFTLPLLILMIGMWAGFVSHPVSRWGTFLATTPIMLVAGVPFIKSAWASFKKHHSNMDTLVALGTLVAYVYSVFALFTGQPVYFEAAGFIIFFILLGQIFEERMRNNASEAVEKLLDLQAKTAQVLRDGNYVEVAAEDIQIDDLIRVRPGEKIAVDGTIVEGSTTIDESMVTGESLPVEKSVGDAVIGSTINSNGTILFKAEKVGSETLLSQIVDFVKMAQSSRAPIQDLTDKISGIFVPVVTILAIATFWVWSVLLGASLQEAMLYAVSVLIIACPCALGLATPTALMVGTGRSAKMGVLIKNGTVLQEVQKIQTVVFDKTGTITIGQPLVTDVVGDEARVLTLAASLETFSEHPLAQAVLSQAEEKGLVLSPVENFQAIEGKGVQGQIDQQLVTLGNGKLHDGTAMDPELEKRMVELQEQAKTVISLSVDGQVIGLIAIQDAPKASSKEAIKKLKERGLKTVMLTGDNERVAQAIAKQVGIDTVIADVLPQEKASAIQKLQEDSKVAFVGDGINDAPALSIADVGIAMGSGTDIAIESGGIVLTQNDLLGVVRAFDMSQKTFRRILLNLFWASIYNLLGLPIAAGVFVGLGLTLNPELAGLAMALSSLSVLTSSLLLNVAKID</sequence>
<feature type="transmembrane region" description="Helical" evidence="15">
    <location>
        <begin position="367"/>
        <end position="386"/>
    </location>
</feature>
<dbReference type="Gene3D" id="3.40.50.1000">
    <property type="entry name" value="HAD superfamily/HAD-like"/>
    <property type="match status" value="1"/>
</dbReference>
<keyword evidence="10" id="KW-1278">Translocase</keyword>
<dbReference type="FunFam" id="2.70.150.10:FF:000020">
    <property type="entry name" value="Copper-exporting P-type ATPase A"/>
    <property type="match status" value="1"/>
</dbReference>
<dbReference type="GO" id="GO:0005524">
    <property type="term" value="F:ATP binding"/>
    <property type="evidence" value="ECO:0007669"/>
    <property type="project" value="UniProtKB-UniRule"/>
</dbReference>
<dbReference type="InterPro" id="IPR008972">
    <property type="entry name" value="Cupredoxin"/>
</dbReference>
<evidence type="ECO:0000256" key="3">
    <source>
        <dbReference type="ARBA" id="ARBA00012517"/>
    </source>
</evidence>
<keyword evidence="12" id="KW-0186">Copper</keyword>
<dbReference type="PATRIC" id="fig|1200793.3.peg.1062"/>
<dbReference type="SFLD" id="SFLDF00027">
    <property type="entry name" value="p-type_atpase"/>
    <property type="match status" value="1"/>
</dbReference>
<dbReference type="PRINTS" id="PR00943">
    <property type="entry name" value="CUATPASE"/>
</dbReference>
<dbReference type="EC" id="7.2.2.8" evidence="3"/>